<dbReference type="Gene3D" id="2.150.10.10">
    <property type="entry name" value="Serralysin-like metalloprotease, C-terminal"/>
    <property type="match status" value="2"/>
</dbReference>
<dbReference type="PROSITE" id="PS00330">
    <property type="entry name" value="HEMOLYSIN_CALCIUM"/>
    <property type="match status" value="7"/>
</dbReference>
<dbReference type="GO" id="GO:0005576">
    <property type="term" value="C:extracellular region"/>
    <property type="evidence" value="ECO:0007669"/>
    <property type="project" value="UniProtKB-SubCell"/>
</dbReference>
<dbReference type="InterPro" id="IPR050557">
    <property type="entry name" value="RTX_toxin/Mannuronan_C5-epim"/>
</dbReference>
<gene>
    <name evidence="3" type="ORF">C7H19_07060</name>
</gene>
<keyword evidence="4" id="KW-1185">Reference proteome</keyword>
<evidence type="ECO:0000256" key="1">
    <source>
        <dbReference type="ARBA" id="ARBA00004613"/>
    </source>
</evidence>
<dbReference type="InterPro" id="IPR018511">
    <property type="entry name" value="Hemolysin-typ_Ca-bd_CS"/>
</dbReference>
<dbReference type="PANTHER" id="PTHR38340:SF1">
    <property type="entry name" value="S-LAYER PROTEIN"/>
    <property type="match status" value="1"/>
</dbReference>
<keyword evidence="2" id="KW-0964">Secreted</keyword>
<dbReference type="EMBL" id="PXOH01000005">
    <property type="protein sequence ID" value="PSF38270.1"/>
    <property type="molecule type" value="Genomic_DNA"/>
</dbReference>
<dbReference type="AlphaFoldDB" id="A0A2T1M0U2"/>
<dbReference type="Proteomes" id="UP000239001">
    <property type="component" value="Unassembled WGS sequence"/>
</dbReference>
<dbReference type="GO" id="GO:0005509">
    <property type="term" value="F:calcium ion binding"/>
    <property type="evidence" value="ECO:0007669"/>
    <property type="project" value="InterPro"/>
</dbReference>
<dbReference type="InterPro" id="IPR011049">
    <property type="entry name" value="Serralysin-like_metalloprot_C"/>
</dbReference>
<dbReference type="InterPro" id="IPR001343">
    <property type="entry name" value="Hemolysn_Ca-bd"/>
</dbReference>
<dbReference type="Pfam" id="PF00353">
    <property type="entry name" value="HemolysinCabind"/>
    <property type="match status" value="5"/>
</dbReference>
<evidence type="ECO:0000313" key="4">
    <source>
        <dbReference type="Proteomes" id="UP000239001"/>
    </source>
</evidence>
<comment type="caution">
    <text evidence="3">The sequence shown here is derived from an EMBL/GenBank/DDBJ whole genome shotgun (WGS) entry which is preliminary data.</text>
</comment>
<evidence type="ECO:0000256" key="2">
    <source>
        <dbReference type="ARBA" id="ARBA00022525"/>
    </source>
</evidence>
<dbReference type="SUPFAM" id="SSF51120">
    <property type="entry name" value="beta-Roll"/>
    <property type="match status" value="3"/>
</dbReference>
<sequence>MIYLGAGDDYVNTLALGNDTFYGGTGNDFIYGSSGNEFYYGEDGNDTLKGYLGNDYLDGGIGDDSLEGGTGNDTYVVDSALDVVNETSTIATEIDTVLSSISYTLGANLENLTLLGTAAINGTGNTLNNVITGNSANNTIDGGDGNDTVSSGDGNDTVTGGNGDDLIYLGAGDDYVDTVALGNDTFYGGLGNDYIYGSAGNEFYYGEDGNDTLKGYYGDDYLDGGIGDDSLEGGFGNDTYVVDSALDVVGEYSTIATEIDTVLSSISYTLGANLEKLTLTGTASINGTGNALNNNISGNTWNNNLQGGAGIDTLFGNNGQDTLLGGNGNDILYGGLGNDILVGGLGNDKLTGGAGNDFFRFFSPAEGIDQINDYVVINDTIQVSAAGFGGGLVVGTLPAARFVIGAGATNAVQRFIYNNLNGFFYFDQDGLGGGAQVQLATLNTGLAMTNTDIGVIA</sequence>
<reference evidence="3 4" key="2">
    <citation type="submission" date="2018-03" db="EMBL/GenBank/DDBJ databases">
        <authorList>
            <person name="Keele B.F."/>
        </authorList>
    </citation>
    <scope>NUCLEOTIDE SEQUENCE [LARGE SCALE GENOMIC DNA]</scope>
    <source>
        <strain evidence="3 4">CCALA 016</strain>
    </source>
</reference>
<name>A0A2T1M0U2_9CHRO</name>
<dbReference type="PANTHER" id="PTHR38340">
    <property type="entry name" value="S-LAYER PROTEIN"/>
    <property type="match status" value="1"/>
</dbReference>
<protein>
    <submittedName>
        <fullName evidence="3">Calcium-binding protein</fullName>
    </submittedName>
</protein>
<evidence type="ECO:0000313" key="3">
    <source>
        <dbReference type="EMBL" id="PSF38270.1"/>
    </source>
</evidence>
<proteinExistence type="predicted"/>
<accession>A0A2T1M0U2</accession>
<comment type="subcellular location">
    <subcellularLocation>
        <location evidence="1">Secreted</location>
    </subcellularLocation>
</comment>
<dbReference type="PRINTS" id="PR00313">
    <property type="entry name" value="CABNDNGRPT"/>
</dbReference>
<organism evidence="3 4">
    <name type="scientific">Aphanothece hegewaldii CCALA 016</name>
    <dbReference type="NCBI Taxonomy" id="2107694"/>
    <lineage>
        <taxon>Bacteria</taxon>
        <taxon>Bacillati</taxon>
        <taxon>Cyanobacteriota</taxon>
        <taxon>Cyanophyceae</taxon>
        <taxon>Oscillatoriophycideae</taxon>
        <taxon>Chroococcales</taxon>
        <taxon>Aphanothecaceae</taxon>
        <taxon>Aphanothece</taxon>
    </lineage>
</organism>
<reference evidence="3 4" key="1">
    <citation type="submission" date="2018-03" db="EMBL/GenBank/DDBJ databases">
        <title>The ancient ancestry and fast evolution of plastids.</title>
        <authorList>
            <person name="Moore K.R."/>
            <person name="Magnabosco C."/>
            <person name="Momper L."/>
            <person name="Gold D.A."/>
            <person name="Bosak T."/>
            <person name="Fournier G.P."/>
        </authorList>
    </citation>
    <scope>NUCLEOTIDE SEQUENCE [LARGE SCALE GENOMIC DNA]</scope>
    <source>
        <strain evidence="3 4">CCALA 016</strain>
    </source>
</reference>